<keyword evidence="4" id="KW-1185">Reference proteome</keyword>
<evidence type="ECO:0000313" key="2">
    <source>
        <dbReference type="EMBL" id="SFT67133.1"/>
    </source>
</evidence>
<evidence type="ECO:0000313" key="1">
    <source>
        <dbReference type="EMBL" id="BAW30001.1"/>
    </source>
</evidence>
<dbReference type="Proteomes" id="UP000265557">
    <property type="component" value="Chromosome"/>
</dbReference>
<name>A0A1I6ZWS0_METTE</name>
<reference evidence="2 4" key="2">
    <citation type="submission" date="2016-10" db="EMBL/GenBank/DDBJ databases">
        <authorList>
            <person name="Varghese N."/>
            <person name="Submissions S."/>
        </authorList>
    </citation>
    <scope>NUCLEOTIDE SEQUENCE [LARGE SCALE GENOMIC DNA]</scope>
    <source>
        <strain evidence="2 4">DSM 11855</strain>
    </source>
</reference>
<evidence type="ECO:0000313" key="4">
    <source>
        <dbReference type="Proteomes" id="UP000323733"/>
    </source>
</evidence>
<organism evidence="2 4">
    <name type="scientific">Methanosarcina thermophila</name>
    <dbReference type="NCBI Taxonomy" id="2210"/>
    <lineage>
        <taxon>Archaea</taxon>
        <taxon>Methanobacteriati</taxon>
        <taxon>Methanobacteriota</taxon>
        <taxon>Stenosarchaea group</taxon>
        <taxon>Methanomicrobia</taxon>
        <taxon>Methanosarcinales</taxon>
        <taxon>Methanosarcinaceae</taxon>
        <taxon>Methanosarcina</taxon>
    </lineage>
</organism>
<dbReference type="EMBL" id="AP017646">
    <property type="protein sequence ID" value="BAW30001.1"/>
    <property type="molecule type" value="Genomic_DNA"/>
</dbReference>
<dbReference type="InterPro" id="IPR013783">
    <property type="entry name" value="Ig-like_fold"/>
</dbReference>
<evidence type="ECO:0000313" key="3">
    <source>
        <dbReference type="Proteomes" id="UP000265557"/>
    </source>
</evidence>
<evidence type="ECO:0008006" key="5">
    <source>
        <dbReference type="Google" id="ProtNLM"/>
    </source>
</evidence>
<gene>
    <name evidence="1" type="ORF">MESMT1_2071</name>
    <name evidence="2" type="ORF">SAMN02910340_01728</name>
</gene>
<reference evidence="1 3" key="1">
    <citation type="submission" date="2016-09" db="EMBL/GenBank/DDBJ databases">
        <title>Complete Genome Sequence of Methanosarcina thermophila MT-1.</title>
        <authorList>
            <person name="Kouzuma A."/>
        </authorList>
    </citation>
    <scope>NUCLEOTIDE SEQUENCE [LARGE SCALE GENOMIC DNA]</scope>
    <source>
        <strain evidence="1 3">MT-1</strain>
    </source>
</reference>
<dbReference type="Proteomes" id="UP000323733">
    <property type="component" value="Unassembled WGS sequence"/>
</dbReference>
<dbReference type="Gene3D" id="2.60.40.10">
    <property type="entry name" value="Immunoglobulins"/>
    <property type="match status" value="1"/>
</dbReference>
<protein>
    <recommendedName>
        <fullName evidence="5">NPCBM-associated, NEW3 domain of alpha-galactosidase</fullName>
    </recommendedName>
</protein>
<sequence>MSKNIALKLTFQFLCLLLCLVLIPSALAQPDELTGDVTSESGTYEDSTISEPVADNEGYTLHSINPTYYAVYLTPGSSETFNVSFTNEGNKTLNVAPKVMNMPGSIYPLNKSWITISPANVTADPGIKQEFAVEVNVPEDAKSGEYDAQIVFTDDMYPPEYGAQYINVMNLGISVPVPPKLEFQRDYIFDNVDPGKEYVYKIKIKNVAGKDVTIDPKVVENIYFDPDIKPAFSSDLIEISAPSVIKAGEITNMTIRVPVPDNVSGTFDGFIEMNADGKANDGSVQQLGLNFFVINPLSVPFVKTFNTKTADPITIKVSADIYDPIPMLRISPEKEEPSFEMNLKCNSNPVNLTLVEKTQGGSVSALESSYYPIWAIEDDLTYDSVKQYTETYEVSGAIGTWELSILPKNVNSFTYSVSFRDSEK</sequence>
<accession>A0A3G9CZ20</accession>
<proteinExistence type="predicted"/>
<dbReference type="AlphaFoldDB" id="A0A1I6ZWS0"/>
<accession>A0A1I6ZWS0</accession>
<dbReference type="EMBL" id="FPAO01000006">
    <property type="protein sequence ID" value="SFT67133.1"/>
    <property type="molecule type" value="Genomic_DNA"/>
</dbReference>